<comment type="caution">
    <text evidence="2">The sequence shown here is derived from an EMBL/GenBank/DDBJ whole genome shotgun (WGS) entry which is preliminary data.</text>
</comment>
<evidence type="ECO:0000313" key="2">
    <source>
        <dbReference type="EMBL" id="GJE85286.1"/>
    </source>
</evidence>
<sequence>MILLRVFNMLGYAQTAIFSGLRVFAISDRNYYWASLVFALGMTPFGTNLALTAMSSFGYIPEPLVGGCYSVVGQSERTGNMCSRISRVARLSLPTPSCSF</sequence>
<evidence type="ECO:0000256" key="1">
    <source>
        <dbReference type="SAM" id="Phobius"/>
    </source>
</evidence>
<dbReference type="AlphaFoldDB" id="A0A9P3L7P5"/>
<gene>
    <name evidence="2" type="ORF">PsYK624_013650</name>
</gene>
<dbReference type="Proteomes" id="UP000703269">
    <property type="component" value="Unassembled WGS sequence"/>
</dbReference>
<accession>A0A9P3L7P5</accession>
<name>A0A9P3L7P5_9APHY</name>
<protein>
    <submittedName>
        <fullName evidence="2">Uncharacterized protein</fullName>
    </submittedName>
</protein>
<proteinExistence type="predicted"/>
<evidence type="ECO:0000313" key="3">
    <source>
        <dbReference type="Proteomes" id="UP000703269"/>
    </source>
</evidence>
<dbReference type="OrthoDB" id="2757492at2759"/>
<organism evidence="2 3">
    <name type="scientific">Phanerochaete sordida</name>
    <dbReference type="NCBI Taxonomy" id="48140"/>
    <lineage>
        <taxon>Eukaryota</taxon>
        <taxon>Fungi</taxon>
        <taxon>Dikarya</taxon>
        <taxon>Basidiomycota</taxon>
        <taxon>Agaricomycotina</taxon>
        <taxon>Agaricomycetes</taxon>
        <taxon>Polyporales</taxon>
        <taxon>Phanerochaetaceae</taxon>
        <taxon>Phanerochaete</taxon>
    </lineage>
</organism>
<dbReference type="EMBL" id="BPQB01000002">
    <property type="protein sequence ID" value="GJE85286.1"/>
    <property type="molecule type" value="Genomic_DNA"/>
</dbReference>
<reference evidence="2 3" key="1">
    <citation type="submission" date="2021-08" db="EMBL/GenBank/DDBJ databases">
        <title>Draft Genome Sequence of Phanerochaete sordida strain YK-624.</title>
        <authorList>
            <person name="Mori T."/>
            <person name="Dohra H."/>
            <person name="Suzuki T."/>
            <person name="Kawagishi H."/>
            <person name="Hirai H."/>
        </authorList>
    </citation>
    <scope>NUCLEOTIDE SEQUENCE [LARGE SCALE GENOMIC DNA]</scope>
    <source>
        <strain evidence="2 3">YK-624</strain>
    </source>
</reference>
<keyword evidence="1" id="KW-0472">Membrane</keyword>
<keyword evidence="3" id="KW-1185">Reference proteome</keyword>
<keyword evidence="1" id="KW-0812">Transmembrane</keyword>
<keyword evidence="1" id="KW-1133">Transmembrane helix</keyword>
<feature type="transmembrane region" description="Helical" evidence="1">
    <location>
        <begin position="31"/>
        <end position="51"/>
    </location>
</feature>